<dbReference type="Proteomes" id="UP000800094">
    <property type="component" value="Unassembled WGS sequence"/>
</dbReference>
<keyword evidence="3" id="KW-0687">Ribonucleoprotein</keyword>
<dbReference type="PANTHER" id="PTHR12059">
    <property type="entry name" value="RIBOSOMAL PROTEIN L23-RELATED"/>
    <property type="match status" value="1"/>
</dbReference>
<dbReference type="GeneID" id="54580751"/>
<comment type="similarity">
    <text evidence="1">Belongs to the universal ribosomal protein uL23 family.</text>
</comment>
<dbReference type="OrthoDB" id="275582at2759"/>
<evidence type="ECO:0000256" key="2">
    <source>
        <dbReference type="ARBA" id="ARBA00022980"/>
    </source>
</evidence>
<protein>
    <recommendedName>
        <fullName evidence="4">Large ribosomal subunit protein uL23m</fullName>
    </recommendedName>
</protein>
<proteinExistence type="inferred from homology"/>
<dbReference type="RefSeq" id="XP_033690657.1">
    <property type="nucleotide sequence ID" value="XM_033827421.1"/>
</dbReference>
<dbReference type="GO" id="GO:0032543">
    <property type="term" value="P:mitochondrial translation"/>
    <property type="evidence" value="ECO:0007669"/>
    <property type="project" value="TreeGrafter"/>
</dbReference>
<dbReference type="PANTHER" id="PTHR12059:SF5">
    <property type="entry name" value="LARGE RIBOSOMAL SUBUNIT PROTEIN UL23M"/>
    <property type="match status" value="1"/>
</dbReference>
<gene>
    <name evidence="6" type="ORF">BU26DRAFT_512619</name>
</gene>
<dbReference type="AlphaFoldDB" id="A0A6A6J2H0"/>
<feature type="compositionally biased region" description="Basic and acidic residues" evidence="5">
    <location>
        <begin position="159"/>
        <end position="195"/>
    </location>
</feature>
<dbReference type="SUPFAM" id="SSF54189">
    <property type="entry name" value="Ribosomal proteins S24e, L23 and L15e"/>
    <property type="match status" value="1"/>
</dbReference>
<dbReference type="EMBL" id="ML987189">
    <property type="protein sequence ID" value="KAF2255653.1"/>
    <property type="molecule type" value="Genomic_DNA"/>
</dbReference>
<evidence type="ECO:0000313" key="6">
    <source>
        <dbReference type="EMBL" id="KAF2255653.1"/>
    </source>
</evidence>
<dbReference type="InterPro" id="IPR013025">
    <property type="entry name" value="Ribosomal_uL23-like"/>
</dbReference>
<keyword evidence="2" id="KW-0689">Ribosomal protein</keyword>
<sequence>MDAVPISKKIIAFGSKQIFLPKFTIALVRTPHLSAYHARFLVPLNFSKYDLRDYLYHAYNVKIYNIRSFVKQEPVRDTREQPRHWFRPDSKKYMTVEMEKPFVWPADPKSWEPWGKEEKEEQVKSMLRSLTHGQMMKDKRNEAAHLRKQAKEMLGWAEKKAMEEAEEGGEKREEAAEASPERKKSLLEIWEEKRTPQMLGR</sequence>
<evidence type="ECO:0000256" key="1">
    <source>
        <dbReference type="ARBA" id="ARBA00006700"/>
    </source>
</evidence>
<evidence type="ECO:0000256" key="4">
    <source>
        <dbReference type="ARBA" id="ARBA00039977"/>
    </source>
</evidence>
<accession>A0A6A6J2H0</accession>
<organism evidence="6 7">
    <name type="scientific">Trematosphaeria pertusa</name>
    <dbReference type="NCBI Taxonomy" id="390896"/>
    <lineage>
        <taxon>Eukaryota</taxon>
        <taxon>Fungi</taxon>
        <taxon>Dikarya</taxon>
        <taxon>Ascomycota</taxon>
        <taxon>Pezizomycotina</taxon>
        <taxon>Dothideomycetes</taxon>
        <taxon>Pleosporomycetidae</taxon>
        <taxon>Pleosporales</taxon>
        <taxon>Massarineae</taxon>
        <taxon>Trematosphaeriaceae</taxon>
        <taxon>Trematosphaeria</taxon>
    </lineage>
</organism>
<feature type="region of interest" description="Disordered" evidence="5">
    <location>
        <begin position="159"/>
        <end position="201"/>
    </location>
</feature>
<name>A0A6A6J2H0_9PLEO</name>
<keyword evidence="7" id="KW-1185">Reference proteome</keyword>
<evidence type="ECO:0000313" key="7">
    <source>
        <dbReference type="Proteomes" id="UP000800094"/>
    </source>
</evidence>
<dbReference type="GO" id="GO:0005762">
    <property type="term" value="C:mitochondrial large ribosomal subunit"/>
    <property type="evidence" value="ECO:0007669"/>
    <property type="project" value="TreeGrafter"/>
</dbReference>
<dbReference type="Gene3D" id="3.30.70.330">
    <property type="match status" value="1"/>
</dbReference>
<evidence type="ECO:0000256" key="3">
    <source>
        <dbReference type="ARBA" id="ARBA00023274"/>
    </source>
</evidence>
<dbReference type="GO" id="GO:0003735">
    <property type="term" value="F:structural constituent of ribosome"/>
    <property type="evidence" value="ECO:0007669"/>
    <property type="project" value="InterPro"/>
</dbReference>
<reference evidence="6" key="1">
    <citation type="journal article" date="2020" name="Stud. Mycol.">
        <title>101 Dothideomycetes genomes: a test case for predicting lifestyles and emergence of pathogens.</title>
        <authorList>
            <person name="Haridas S."/>
            <person name="Albert R."/>
            <person name="Binder M."/>
            <person name="Bloem J."/>
            <person name="Labutti K."/>
            <person name="Salamov A."/>
            <person name="Andreopoulos B."/>
            <person name="Baker S."/>
            <person name="Barry K."/>
            <person name="Bills G."/>
            <person name="Bluhm B."/>
            <person name="Cannon C."/>
            <person name="Castanera R."/>
            <person name="Culley D."/>
            <person name="Daum C."/>
            <person name="Ezra D."/>
            <person name="Gonzalez J."/>
            <person name="Henrissat B."/>
            <person name="Kuo A."/>
            <person name="Liang C."/>
            <person name="Lipzen A."/>
            <person name="Lutzoni F."/>
            <person name="Magnuson J."/>
            <person name="Mondo S."/>
            <person name="Nolan M."/>
            <person name="Ohm R."/>
            <person name="Pangilinan J."/>
            <person name="Park H.-J."/>
            <person name="Ramirez L."/>
            <person name="Alfaro M."/>
            <person name="Sun H."/>
            <person name="Tritt A."/>
            <person name="Yoshinaga Y."/>
            <person name="Zwiers L.-H."/>
            <person name="Turgeon B."/>
            <person name="Goodwin S."/>
            <person name="Spatafora J."/>
            <person name="Crous P."/>
            <person name="Grigoriev I."/>
        </authorList>
    </citation>
    <scope>NUCLEOTIDE SEQUENCE</scope>
    <source>
        <strain evidence="6">CBS 122368</strain>
    </source>
</reference>
<evidence type="ECO:0000256" key="5">
    <source>
        <dbReference type="SAM" id="MobiDB-lite"/>
    </source>
</evidence>
<dbReference type="InterPro" id="IPR012678">
    <property type="entry name" value="Ribosomal_uL23/eL15/eS24_sf"/>
</dbReference>
<dbReference type="InterPro" id="IPR012677">
    <property type="entry name" value="Nucleotide-bd_a/b_plait_sf"/>
</dbReference>